<organism evidence="2 3">
    <name type="scientific">Lactiplantibacillus daowaiensis</name>
    <dbReference type="NCBI Taxonomy" id="2559918"/>
    <lineage>
        <taxon>Bacteria</taxon>
        <taxon>Bacillati</taxon>
        <taxon>Bacillota</taxon>
        <taxon>Bacilli</taxon>
        <taxon>Lactobacillales</taxon>
        <taxon>Lactobacillaceae</taxon>
        <taxon>Lactiplantibacillus</taxon>
    </lineage>
</organism>
<keyword evidence="3" id="KW-1185">Reference proteome</keyword>
<reference evidence="3" key="1">
    <citation type="journal article" date="2019" name="Int. J. Syst. Evol. Microbiol.">
        <title>The Global Catalogue of Microorganisms (GCM) 10K type strain sequencing project: providing services to taxonomists for standard genome sequencing and annotation.</title>
        <authorList>
            <consortium name="The Broad Institute Genomics Platform"/>
            <consortium name="The Broad Institute Genome Sequencing Center for Infectious Disease"/>
            <person name="Wu L."/>
            <person name="Ma J."/>
        </authorList>
    </citation>
    <scope>NUCLEOTIDE SEQUENCE [LARGE SCALE GENOMIC DNA]</scope>
    <source>
        <strain evidence="3">CCM 8933</strain>
    </source>
</reference>
<accession>A0ABW1S2V4</accession>
<name>A0ABW1S2V4_9LACO</name>
<dbReference type="EMBL" id="JBHSSC010000043">
    <property type="protein sequence ID" value="MFC6182123.1"/>
    <property type="molecule type" value="Genomic_DNA"/>
</dbReference>
<feature type="transmembrane region" description="Helical" evidence="1">
    <location>
        <begin position="29"/>
        <end position="51"/>
    </location>
</feature>
<evidence type="ECO:0008006" key="4">
    <source>
        <dbReference type="Google" id="ProtNLM"/>
    </source>
</evidence>
<sequence>MTNWHWLKYIDFTGVAQQITLGTLKVSALWPYVGISCAVLLVTIVSSAWLLQRKEL</sequence>
<keyword evidence="1" id="KW-1133">Transmembrane helix</keyword>
<comment type="caution">
    <text evidence="2">The sequence shown here is derived from an EMBL/GenBank/DDBJ whole genome shotgun (WGS) entry which is preliminary data.</text>
</comment>
<protein>
    <recommendedName>
        <fullName evidence="4">ABC transporter permease</fullName>
    </recommendedName>
</protein>
<evidence type="ECO:0000313" key="3">
    <source>
        <dbReference type="Proteomes" id="UP001596282"/>
    </source>
</evidence>
<keyword evidence="1" id="KW-0472">Membrane</keyword>
<gene>
    <name evidence="2" type="ORF">ACFP5Y_12880</name>
</gene>
<dbReference type="RefSeq" id="WP_379832538.1">
    <property type="nucleotide sequence ID" value="NZ_JBHSSC010000043.1"/>
</dbReference>
<keyword evidence="1" id="KW-0812">Transmembrane</keyword>
<evidence type="ECO:0000313" key="2">
    <source>
        <dbReference type="EMBL" id="MFC6182123.1"/>
    </source>
</evidence>
<evidence type="ECO:0000256" key="1">
    <source>
        <dbReference type="SAM" id="Phobius"/>
    </source>
</evidence>
<dbReference type="Proteomes" id="UP001596282">
    <property type="component" value="Unassembled WGS sequence"/>
</dbReference>
<proteinExistence type="predicted"/>